<dbReference type="Proteomes" id="UP001589733">
    <property type="component" value="Unassembled WGS sequence"/>
</dbReference>
<dbReference type="SUPFAM" id="SSF55486">
    <property type="entry name" value="Metalloproteases ('zincins'), catalytic domain"/>
    <property type="match status" value="1"/>
</dbReference>
<dbReference type="RefSeq" id="WP_380007048.1">
    <property type="nucleotide sequence ID" value="NZ_JBHLYR010000021.1"/>
</dbReference>
<evidence type="ECO:0008006" key="3">
    <source>
        <dbReference type="Google" id="ProtNLM"/>
    </source>
</evidence>
<proteinExistence type="predicted"/>
<accession>A0ABV6AVW4</accession>
<reference evidence="1 2" key="1">
    <citation type="submission" date="2024-09" db="EMBL/GenBank/DDBJ databases">
        <authorList>
            <person name="Sun Q."/>
            <person name="Mori K."/>
        </authorList>
    </citation>
    <scope>NUCLEOTIDE SEQUENCE [LARGE SCALE GENOMIC DNA]</scope>
    <source>
        <strain evidence="1 2">JCM 13503</strain>
    </source>
</reference>
<sequence>MAFHFDWSVTRRGLQVLLSDPLTSANVTDFMRSLDHLEAQVYEHQSWLEYATYTDPSNGSVRQALSDFKREVQLEARALIDGCAARIEPHFDALPEAWKPCLRPFVFRPKYDEAVNQLLAEVSSRSTEFSAIQNAVIYVYPDGTEGNPLDVRGSPDAQVRERAHRAMLHAEAQVQGQYVTLFKELHSLRTQAAQQAGYATALDMLWYSEDLAERDYGIDEVRRLREQVKTYVCPLLQQIRDYRARLLNTPTLTPWDAVIGLGGRSLRLQIPEVQATLDELGQVLLQLSPQLAHTFSTQREANLYAVAGVNDPYRPGYGNFLPVTGRSWITCWYANAPETLFILIHEVGHTLHRAMIGSDKLFRQHFPAVEYAEFVPQFLEVISLPHLTAFFGEEYLQDAQLLLLERALGVMVYRALMDEFQEVVYSRVTLDDLDLGALYLELLAHYPTGIDHSGLHDLHAVEWVNWHAFMRPFYGIEYVTAWYAALHWFGEALPDQVDAIFSRSQDATTRNMFDDLGASMCPDNEEFRAWVKAIGEHLVSLTTG</sequence>
<comment type="caution">
    <text evidence="1">The sequence shown here is derived from an EMBL/GenBank/DDBJ whole genome shotgun (WGS) entry which is preliminary data.</text>
</comment>
<protein>
    <recommendedName>
        <fullName evidence="3">Oligoendopeptidase F</fullName>
    </recommendedName>
</protein>
<dbReference type="Gene3D" id="1.10.1370.30">
    <property type="match status" value="1"/>
</dbReference>
<evidence type="ECO:0000313" key="1">
    <source>
        <dbReference type="EMBL" id="MFB9991644.1"/>
    </source>
</evidence>
<gene>
    <name evidence="1" type="ORF">ACFFLM_06650</name>
</gene>
<name>A0ABV6AVW4_9DEIO</name>
<organism evidence="1 2">
    <name type="scientific">Deinococcus oregonensis</name>
    <dbReference type="NCBI Taxonomy" id="1805970"/>
    <lineage>
        <taxon>Bacteria</taxon>
        <taxon>Thermotogati</taxon>
        <taxon>Deinococcota</taxon>
        <taxon>Deinococci</taxon>
        <taxon>Deinococcales</taxon>
        <taxon>Deinococcaceae</taxon>
        <taxon>Deinococcus</taxon>
    </lineage>
</organism>
<evidence type="ECO:0000313" key="2">
    <source>
        <dbReference type="Proteomes" id="UP001589733"/>
    </source>
</evidence>
<dbReference type="EMBL" id="JBHLYR010000021">
    <property type="protein sequence ID" value="MFB9991644.1"/>
    <property type="molecule type" value="Genomic_DNA"/>
</dbReference>
<keyword evidence="2" id="KW-1185">Reference proteome</keyword>